<gene>
    <name evidence="5" type="ORF">SAMN04489735_10414</name>
</gene>
<dbReference type="Proteomes" id="UP000198956">
    <property type="component" value="Unassembled WGS sequence"/>
</dbReference>
<feature type="domain" description="HTH araC/xylS-type" evidence="4">
    <location>
        <begin position="8"/>
        <end position="88"/>
    </location>
</feature>
<keyword evidence="1" id="KW-0805">Transcription regulation</keyword>
<evidence type="ECO:0000259" key="4">
    <source>
        <dbReference type="PROSITE" id="PS01124"/>
    </source>
</evidence>
<dbReference type="AlphaFoldDB" id="A0A1G8E9D1"/>
<evidence type="ECO:0000313" key="6">
    <source>
        <dbReference type="Proteomes" id="UP000198956"/>
    </source>
</evidence>
<evidence type="ECO:0000256" key="2">
    <source>
        <dbReference type="ARBA" id="ARBA00023125"/>
    </source>
</evidence>
<dbReference type="Gene3D" id="1.10.10.60">
    <property type="entry name" value="Homeodomain-like"/>
    <property type="match status" value="1"/>
</dbReference>
<keyword evidence="2" id="KW-0238">DNA-binding</keyword>
<dbReference type="EMBL" id="FNDE01000041">
    <property type="protein sequence ID" value="SDH66515.1"/>
    <property type="molecule type" value="Genomic_DNA"/>
</dbReference>
<organism evidence="5 6">
    <name type="scientific">Aneurinibacillus thermoaerophilus</name>
    <dbReference type="NCBI Taxonomy" id="143495"/>
    <lineage>
        <taxon>Bacteria</taxon>
        <taxon>Bacillati</taxon>
        <taxon>Bacillota</taxon>
        <taxon>Bacilli</taxon>
        <taxon>Bacillales</taxon>
        <taxon>Paenibacillaceae</taxon>
        <taxon>Aneurinibacillus group</taxon>
        <taxon>Aneurinibacillus</taxon>
    </lineage>
</organism>
<dbReference type="GO" id="GO:0043565">
    <property type="term" value="F:sequence-specific DNA binding"/>
    <property type="evidence" value="ECO:0007669"/>
    <property type="project" value="InterPro"/>
</dbReference>
<evidence type="ECO:0000313" key="5">
    <source>
        <dbReference type="EMBL" id="SDH66515.1"/>
    </source>
</evidence>
<evidence type="ECO:0000256" key="3">
    <source>
        <dbReference type="ARBA" id="ARBA00023163"/>
    </source>
</evidence>
<dbReference type="SMART" id="SM00342">
    <property type="entry name" value="HTH_ARAC"/>
    <property type="match status" value="1"/>
</dbReference>
<protein>
    <submittedName>
        <fullName evidence="5">Helix-turn-helix domain-containing protein</fullName>
    </submittedName>
</protein>
<dbReference type="PANTHER" id="PTHR47504">
    <property type="entry name" value="RIGHT ORIGIN-BINDING PROTEIN"/>
    <property type="match status" value="1"/>
</dbReference>
<sequence length="177" mass="20480">MVYDTEIQKASKFIEDHLQEELSLECVSGEVGFSMYHFHRIFQKEVGMTVADYIRRRITNAASMLLYTKERILDIAHLHRFESQDQFATMMPSFKANKYKGKRLKLSAFIKTETVEGFCGLWRRVDNASDDILQFDNMSNRPITKTTNWNRYSIVLDVPENSATISFGVLLNGKGHV</sequence>
<dbReference type="InterPro" id="IPR050959">
    <property type="entry name" value="MarA-like"/>
</dbReference>
<dbReference type="InterPro" id="IPR009057">
    <property type="entry name" value="Homeodomain-like_sf"/>
</dbReference>
<dbReference type="Gene3D" id="2.60.120.260">
    <property type="entry name" value="Galactose-binding domain-like"/>
    <property type="match status" value="1"/>
</dbReference>
<dbReference type="InterPro" id="IPR018060">
    <property type="entry name" value="HTH_AraC"/>
</dbReference>
<name>A0A1G8E9D1_ANETH</name>
<evidence type="ECO:0000256" key="1">
    <source>
        <dbReference type="ARBA" id="ARBA00023015"/>
    </source>
</evidence>
<accession>A0A1G8E9D1</accession>
<dbReference type="PANTHER" id="PTHR47504:SF6">
    <property type="entry name" value="ARAC-FAMILY TRANSCRIPTIONAL REGULATOR"/>
    <property type="match status" value="1"/>
</dbReference>
<proteinExistence type="predicted"/>
<dbReference type="Pfam" id="PF12833">
    <property type="entry name" value="HTH_18"/>
    <property type="match status" value="1"/>
</dbReference>
<keyword evidence="3" id="KW-0804">Transcription</keyword>
<dbReference type="SUPFAM" id="SSF46689">
    <property type="entry name" value="Homeodomain-like"/>
    <property type="match status" value="1"/>
</dbReference>
<reference evidence="5 6" key="1">
    <citation type="submission" date="2016-10" db="EMBL/GenBank/DDBJ databases">
        <authorList>
            <person name="de Groot N.N."/>
        </authorList>
    </citation>
    <scope>NUCLEOTIDE SEQUENCE [LARGE SCALE GENOMIC DNA]</scope>
    <source>
        <strain evidence="5 6">L 420-91</strain>
    </source>
</reference>
<dbReference type="GO" id="GO:0003700">
    <property type="term" value="F:DNA-binding transcription factor activity"/>
    <property type="evidence" value="ECO:0007669"/>
    <property type="project" value="InterPro"/>
</dbReference>
<dbReference type="PROSITE" id="PS01124">
    <property type="entry name" value="HTH_ARAC_FAMILY_2"/>
    <property type="match status" value="1"/>
</dbReference>